<proteinExistence type="predicted"/>
<sequence>MESGSVAIYAILFLISGVFLGCLLAWLLYRTNNGWICCRWFSTRGTNVDDSMLRVCDMKNRDQLSSSRNESQGYGRRFDDSIRLYSDDQCSKQIGQDALEFCAHVKHGGIVAGGCKIFEH</sequence>
<dbReference type="Proteomes" id="UP000887565">
    <property type="component" value="Unplaced"/>
</dbReference>
<dbReference type="WBParaSite" id="nRc.2.0.1.t25350-RA">
    <property type="protein sequence ID" value="nRc.2.0.1.t25350-RA"/>
    <property type="gene ID" value="nRc.2.0.1.g25350"/>
</dbReference>
<evidence type="ECO:0000313" key="3">
    <source>
        <dbReference type="WBParaSite" id="nRc.2.0.1.t25350-RA"/>
    </source>
</evidence>
<accession>A0A915JFN8</accession>
<evidence type="ECO:0000256" key="1">
    <source>
        <dbReference type="SAM" id="Phobius"/>
    </source>
</evidence>
<feature type="transmembrane region" description="Helical" evidence="1">
    <location>
        <begin position="6"/>
        <end position="29"/>
    </location>
</feature>
<reference evidence="3" key="1">
    <citation type="submission" date="2022-11" db="UniProtKB">
        <authorList>
            <consortium name="WormBaseParasite"/>
        </authorList>
    </citation>
    <scope>IDENTIFICATION</scope>
</reference>
<keyword evidence="1" id="KW-1133">Transmembrane helix</keyword>
<evidence type="ECO:0000313" key="2">
    <source>
        <dbReference type="Proteomes" id="UP000887565"/>
    </source>
</evidence>
<name>A0A915JFN8_ROMCU</name>
<protein>
    <submittedName>
        <fullName evidence="3">Transmembrane protein</fullName>
    </submittedName>
</protein>
<keyword evidence="1" id="KW-0472">Membrane</keyword>
<organism evidence="2 3">
    <name type="scientific">Romanomermis culicivorax</name>
    <name type="common">Nematode worm</name>
    <dbReference type="NCBI Taxonomy" id="13658"/>
    <lineage>
        <taxon>Eukaryota</taxon>
        <taxon>Metazoa</taxon>
        <taxon>Ecdysozoa</taxon>
        <taxon>Nematoda</taxon>
        <taxon>Enoplea</taxon>
        <taxon>Dorylaimia</taxon>
        <taxon>Mermithida</taxon>
        <taxon>Mermithoidea</taxon>
        <taxon>Mermithidae</taxon>
        <taxon>Romanomermis</taxon>
    </lineage>
</organism>
<keyword evidence="2" id="KW-1185">Reference proteome</keyword>
<dbReference type="AlphaFoldDB" id="A0A915JFN8"/>
<keyword evidence="1" id="KW-0812">Transmembrane</keyword>